<dbReference type="AlphaFoldDB" id="A0A7R8V0L8"/>
<proteinExistence type="predicted"/>
<dbReference type="EMBL" id="LR899013">
    <property type="protein sequence ID" value="CAD7090021.1"/>
    <property type="molecule type" value="Genomic_DNA"/>
</dbReference>
<gene>
    <name evidence="2" type="ORF">HERILL_LOCUS12534</name>
</gene>
<organism evidence="2 3">
    <name type="scientific">Hermetia illucens</name>
    <name type="common">Black soldier fly</name>
    <dbReference type="NCBI Taxonomy" id="343691"/>
    <lineage>
        <taxon>Eukaryota</taxon>
        <taxon>Metazoa</taxon>
        <taxon>Ecdysozoa</taxon>
        <taxon>Arthropoda</taxon>
        <taxon>Hexapoda</taxon>
        <taxon>Insecta</taxon>
        <taxon>Pterygota</taxon>
        <taxon>Neoptera</taxon>
        <taxon>Endopterygota</taxon>
        <taxon>Diptera</taxon>
        <taxon>Brachycera</taxon>
        <taxon>Stratiomyomorpha</taxon>
        <taxon>Stratiomyidae</taxon>
        <taxon>Hermetiinae</taxon>
        <taxon>Hermetia</taxon>
    </lineage>
</organism>
<keyword evidence="3" id="KW-1185">Reference proteome</keyword>
<sequence length="320" mass="36781">MRSKKGPNLKQLLKEYAEIKKSVELVESSVNNSMREIRLKNLSKTVGKIFANIKKSQAKRNSAKTPEELRNERWRYARKRGNEFSDYAKKQLSFEAFERRLHMTLSSSEKSSIMSRRKSDEEKRCERIRLARIRGNEFSKEVLSQASKKSIKTKTNHWEALVKNYFRSIPYGNYYSSRNRLLYKDSIQEYDKEFHLLLLKCAIFEKEHEEVSGFLEHRIFRGLASSPTIHTLTPASEGSKQDSSESELSETTSMESVKPKASTSTPKSKDMGVQVSVGNISSASTLRWGETNSLTSEEAFTLLHASDSEFKEIVEKIGDH</sequence>
<evidence type="ECO:0000313" key="2">
    <source>
        <dbReference type="EMBL" id="CAD7090021.1"/>
    </source>
</evidence>
<protein>
    <submittedName>
        <fullName evidence="2">Uncharacterized protein</fullName>
    </submittedName>
</protein>
<evidence type="ECO:0000313" key="3">
    <source>
        <dbReference type="Proteomes" id="UP000594454"/>
    </source>
</evidence>
<dbReference type="InParanoid" id="A0A7R8V0L8"/>
<dbReference type="Proteomes" id="UP000594454">
    <property type="component" value="Chromosome 5"/>
</dbReference>
<feature type="region of interest" description="Disordered" evidence="1">
    <location>
        <begin position="230"/>
        <end position="274"/>
    </location>
</feature>
<feature type="compositionally biased region" description="Low complexity" evidence="1">
    <location>
        <begin position="249"/>
        <end position="266"/>
    </location>
</feature>
<name>A0A7R8V0L8_HERIL</name>
<accession>A0A7R8V0L8</accession>
<evidence type="ECO:0000256" key="1">
    <source>
        <dbReference type="SAM" id="MobiDB-lite"/>
    </source>
</evidence>
<reference evidence="2 3" key="1">
    <citation type="submission" date="2020-11" db="EMBL/GenBank/DDBJ databases">
        <authorList>
            <person name="Wallbank WR R."/>
            <person name="Pardo Diaz C."/>
            <person name="Kozak K."/>
            <person name="Martin S."/>
            <person name="Jiggins C."/>
            <person name="Moest M."/>
            <person name="Warren A I."/>
            <person name="Generalovic N T."/>
            <person name="Byers J.R.P. K."/>
            <person name="Montejo-Kovacevich G."/>
            <person name="Yen C E."/>
        </authorList>
    </citation>
    <scope>NUCLEOTIDE SEQUENCE [LARGE SCALE GENOMIC DNA]</scope>
</reference>